<sequence length="151" mass="17710">MHSKGNTQKKNLYCEKVLHYLVIYCEPSELMLYLIEQMELSSSDYCFFSLLNVIKISLFRCKNPLLVIDMCIDNGKNLQLIISNICILKHGANTDLLEISDQIIVILNFILFLIIRDKKNSYNQAINTLLLIEHILFRIYDFIDIKLPNMY</sequence>
<evidence type="ECO:0000313" key="2">
    <source>
        <dbReference type="RefSeq" id="XP_011496164.1"/>
    </source>
</evidence>
<dbReference type="AlphaFoldDB" id="A0AAJ6YDP8"/>
<reference evidence="2" key="1">
    <citation type="submission" date="2025-08" db="UniProtKB">
        <authorList>
            <consortium name="RefSeq"/>
        </authorList>
    </citation>
    <scope>IDENTIFICATION</scope>
</reference>
<evidence type="ECO:0000313" key="1">
    <source>
        <dbReference type="Proteomes" id="UP000695007"/>
    </source>
</evidence>
<dbReference type="RefSeq" id="XP_011496164.1">
    <property type="nucleotide sequence ID" value="XM_011497862.1"/>
</dbReference>
<protein>
    <submittedName>
        <fullName evidence="2">Uncharacterized protein LOC105360863</fullName>
    </submittedName>
</protein>
<dbReference type="Proteomes" id="UP000695007">
    <property type="component" value="Unplaced"/>
</dbReference>
<accession>A0AAJ6YDP8</accession>
<gene>
    <name evidence="2" type="primary">LOC105360863</name>
</gene>
<keyword evidence="1" id="KW-1185">Reference proteome</keyword>
<organism evidence="1 2">
    <name type="scientific">Ceratosolen solmsi marchali</name>
    <dbReference type="NCBI Taxonomy" id="326594"/>
    <lineage>
        <taxon>Eukaryota</taxon>
        <taxon>Metazoa</taxon>
        <taxon>Ecdysozoa</taxon>
        <taxon>Arthropoda</taxon>
        <taxon>Hexapoda</taxon>
        <taxon>Insecta</taxon>
        <taxon>Pterygota</taxon>
        <taxon>Neoptera</taxon>
        <taxon>Endopterygota</taxon>
        <taxon>Hymenoptera</taxon>
        <taxon>Apocrita</taxon>
        <taxon>Proctotrupomorpha</taxon>
        <taxon>Chalcidoidea</taxon>
        <taxon>Agaonidae</taxon>
        <taxon>Agaoninae</taxon>
        <taxon>Ceratosolen</taxon>
    </lineage>
</organism>
<proteinExistence type="predicted"/>
<dbReference type="GeneID" id="105360863"/>
<dbReference type="KEGG" id="csol:105360863"/>
<name>A0AAJ6YDP8_9HYME</name>